<dbReference type="InterPro" id="IPR001810">
    <property type="entry name" value="F-box_dom"/>
</dbReference>
<accession>A0A1B6QJN6</accession>
<dbReference type="Gene3D" id="1.20.1280.50">
    <property type="match status" value="1"/>
</dbReference>
<dbReference type="Pfam" id="PF12937">
    <property type="entry name" value="F-box-like"/>
    <property type="match status" value="1"/>
</dbReference>
<dbReference type="SMART" id="SM00256">
    <property type="entry name" value="FBOX"/>
    <property type="match status" value="1"/>
</dbReference>
<dbReference type="Gramene" id="KXG38127">
    <property type="protein sequence ID" value="KXG38127"/>
    <property type="gene ID" value="SORBI_3001G183800"/>
</dbReference>
<reference evidence="2 3" key="1">
    <citation type="journal article" date="2009" name="Nature">
        <title>The Sorghum bicolor genome and the diversification of grasses.</title>
        <authorList>
            <person name="Paterson A.H."/>
            <person name="Bowers J.E."/>
            <person name="Bruggmann R."/>
            <person name="Dubchak I."/>
            <person name="Grimwood J."/>
            <person name="Gundlach H."/>
            <person name="Haberer G."/>
            <person name="Hellsten U."/>
            <person name="Mitros T."/>
            <person name="Poliakov A."/>
            <person name="Schmutz J."/>
            <person name="Spannagl M."/>
            <person name="Tang H."/>
            <person name="Wang X."/>
            <person name="Wicker T."/>
            <person name="Bharti A.K."/>
            <person name="Chapman J."/>
            <person name="Feltus F.A."/>
            <person name="Gowik U."/>
            <person name="Grigoriev I.V."/>
            <person name="Lyons E."/>
            <person name="Maher C.A."/>
            <person name="Martis M."/>
            <person name="Narechania A."/>
            <person name="Otillar R.P."/>
            <person name="Penning B.W."/>
            <person name="Salamov A.A."/>
            <person name="Wang Y."/>
            <person name="Zhang L."/>
            <person name="Carpita N.C."/>
            <person name="Freeling M."/>
            <person name="Gingle A.R."/>
            <person name="Hash C.T."/>
            <person name="Keller B."/>
            <person name="Klein P."/>
            <person name="Kresovich S."/>
            <person name="McCann M.C."/>
            <person name="Ming R."/>
            <person name="Peterson D.G."/>
            <person name="Mehboob-ur-Rahman"/>
            <person name="Ware D."/>
            <person name="Westhoff P."/>
            <person name="Mayer K.F."/>
            <person name="Messing J."/>
            <person name="Rokhsar D.S."/>
        </authorList>
    </citation>
    <scope>NUCLEOTIDE SEQUENCE [LARGE SCALE GENOMIC DNA]</scope>
    <source>
        <strain evidence="3">cv. BTx623</strain>
    </source>
</reference>
<evidence type="ECO:0000259" key="1">
    <source>
        <dbReference type="SMART" id="SM00256"/>
    </source>
</evidence>
<dbReference type="InterPro" id="IPR036047">
    <property type="entry name" value="F-box-like_dom_sf"/>
</dbReference>
<dbReference type="OMA" id="WILRHES"/>
<dbReference type="eggNOG" id="ENOG502R3X7">
    <property type="taxonomic scope" value="Eukaryota"/>
</dbReference>
<dbReference type="SUPFAM" id="SSF81383">
    <property type="entry name" value="F-box domain"/>
    <property type="match status" value="1"/>
</dbReference>
<dbReference type="OrthoDB" id="639965at2759"/>
<feature type="domain" description="F-box" evidence="1">
    <location>
        <begin position="12"/>
        <end position="52"/>
    </location>
</feature>
<dbReference type="InParanoid" id="A0A1B6QJN6"/>
<dbReference type="EMBL" id="CM000760">
    <property type="protein sequence ID" value="KXG38127.1"/>
    <property type="molecule type" value="Genomic_DNA"/>
</dbReference>
<dbReference type="PANTHER" id="PTHR34591">
    <property type="entry name" value="OS03G0653100 PROTEIN-RELATED"/>
    <property type="match status" value="1"/>
</dbReference>
<protein>
    <recommendedName>
        <fullName evidence="1">F-box domain-containing protein</fullName>
    </recommendedName>
</protein>
<proteinExistence type="predicted"/>
<dbReference type="Proteomes" id="UP000000768">
    <property type="component" value="Chromosome 1"/>
</dbReference>
<dbReference type="AlphaFoldDB" id="A0A1B6QJN6"/>
<organism evidence="2 3">
    <name type="scientific">Sorghum bicolor</name>
    <name type="common">Sorghum</name>
    <name type="synonym">Sorghum vulgare</name>
    <dbReference type="NCBI Taxonomy" id="4558"/>
    <lineage>
        <taxon>Eukaryota</taxon>
        <taxon>Viridiplantae</taxon>
        <taxon>Streptophyta</taxon>
        <taxon>Embryophyta</taxon>
        <taxon>Tracheophyta</taxon>
        <taxon>Spermatophyta</taxon>
        <taxon>Magnoliopsida</taxon>
        <taxon>Liliopsida</taxon>
        <taxon>Poales</taxon>
        <taxon>Poaceae</taxon>
        <taxon>PACMAD clade</taxon>
        <taxon>Panicoideae</taxon>
        <taxon>Andropogonodae</taxon>
        <taxon>Andropogoneae</taxon>
        <taxon>Sorghinae</taxon>
        <taxon>Sorghum</taxon>
    </lineage>
</organism>
<gene>
    <name evidence="2" type="ORF">SORBI_3001G183800</name>
</gene>
<evidence type="ECO:0000313" key="3">
    <source>
        <dbReference type="Proteomes" id="UP000000768"/>
    </source>
</evidence>
<keyword evidence="3" id="KW-1185">Reference proteome</keyword>
<evidence type="ECO:0000313" key="2">
    <source>
        <dbReference type="EMBL" id="KXG38127.1"/>
    </source>
</evidence>
<dbReference type="PANTHER" id="PTHR34591:SF29">
    <property type="entry name" value="F-BOX DOMAIN-CONTAINING PROTEIN"/>
    <property type="match status" value="1"/>
</dbReference>
<name>A0A1B6QJN6_SORBI</name>
<sequence length="473" mass="53721">MEPQEEDRTRLLPDDVLADVLSRLAPRGLATSRCVCAAWRAVIDGRGLLRADLLPPSSLAGLFINYGGDCRFSCTGILFSRPSSATTSTEVTTSYRMPYTYVQDHCNGLLLLHGAVVNPATGRRAPLPECPPLPTAMERFYREMYLVFDPAAATPSAEQYEVVSIPRPPDPDRDDDDELEKKIIIRPRWPVRGPTTRRLERSLLRSEWPPSPYVLDVFSSTTGRWEKRSFTRDGEAAGTTLADLQLEYRWVPCRRSVYWRGALYVHCENDFVMRISMSNNTYHIIKPPREVSDRCGEIYLHLGRSEKGVYSALYDSDESKLQVWILEESSRGVMEWILRHESSPGLLQASLNCRRQKHGPWILRGLYNRQRKEPVQHSTFDEWNSDDDDSVLNVGDGSTNQYCSGCLDILGFHPYKEIVFLHTSRLDRGLAYHLKTSKLEDLGDLYPPRSNASRIDSCVPYTPCLAGELPESL</sequence>
<reference evidence="3" key="2">
    <citation type="journal article" date="2018" name="Plant J.">
        <title>The Sorghum bicolor reference genome: improved assembly, gene annotations, a transcriptome atlas, and signatures of genome organization.</title>
        <authorList>
            <person name="McCormick R.F."/>
            <person name="Truong S.K."/>
            <person name="Sreedasyam A."/>
            <person name="Jenkins J."/>
            <person name="Shu S."/>
            <person name="Sims D."/>
            <person name="Kennedy M."/>
            <person name="Amirebrahimi M."/>
            <person name="Weers B.D."/>
            <person name="McKinley B."/>
            <person name="Mattison A."/>
            <person name="Morishige D.T."/>
            <person name="Grimwood J."/>
            <person name="Schmutz J."/>
            <person name="Mullet J.E."/>
        </authorList>
    </citation>
    <scope>NUCLEOTIDE SEQUENCE [LARGE SCALE GENOMIC DNA]</scope>
    <source>
        <strain evidence="3">cv. BTx623</strain>
    </source>
</reference>